<evidence type="ECO:0000256" key="7">
    <source>
        <dbReference type="HAMAP-Rule" id="MF_00607"/>
    </source>
</evidence>
<dbReference type="AlphaFoldDB" id="A0A451D7C5"/>
<dbReference type="RefSeq" id="WP_157992405.1">
    <property type="nucleotide sequence ID" value="NZ_LR217713.1"/>
</dbReference>
<sequence length="267" mass="30863">MKYQVYQGHCIRKRFGQNFLKNQYYINEIIHAINPQYDELLLEIGPGLGALTHKVGKKVTNLVVVEIDRDLALYLKNHPTLGPKLIVFQQDILTFDFKDFSKKQGQLLRVFGNLPYNISTPLLFSLFTQISVLQDMHLMLQKEVANRLIAKPGNKNYGRLSVMAQYYCHITPIITIPSIAFIPSPKVESTMVRFLPREKRYHSTFSTQALYRITTAAFGQRRKTLRNSLCKFFSDEALLSINISPTLRAEDVTIRQYCQLTNLWISQ</sequence>
<dbReference type="FunFam" id="1.10.8.100:FF:000001">
    <property type="entry name" value="Ribosomal RNA small subunit methyltransferase A"/>
    <property type="match status" value="1"/>
</dbReference>
<feature type="binding site" evidence="7 8">
    <location>
        <position position="91"/>
    </location>
    <ligand>
        <name>S-adenosyl-L-methionine</name>
        <dbReference type="ChEBI" id="CHEBI:59789"/>
    </ligand>
</feature>
<dbReference type="GO" id="GO:0003723">
    <property type="term" value="F:RNA binding"/>
    <property type="evidence" value="ECO:0007669"/>
    <property type="project" value="UniProtKB-UniRule"/>
</dbReference>
<evidence type="ECO:0000256" key="4">
    <source>
        <dbReference type="ARBA" id="ARBA00022679"/>
    </source>
</evidence>
<feature type="binding site" evidence="7 8">
    <location>
        <position position="45"/>
    </location>
    <ligand>
        <name>S-adenosyl-L-methionine</name>
        <dbReference type="ChEBI" id="CHEBI:59789"/>
    </ligand>
</feature>
<keyword evidence="3 7" id="KW-0489">Methyltransferase</keyword>
<protein>
    <recommendedName>
        <fullName evidence="7">Ribosomal RNA small subunit methyltransferase A</fullName>
        <ecNumber evidence="7">2.1.1.182</ecNumber>
    </recommendedName>
    <alternativeName>
        <fullName evidence="7">16S rRNA (adenine(1518)-N(6)/adenine(1519)-N(6))-dimethyltransferase</fullName>
    </alternativeName>
    <alternativeName>
        <fullName evidence="7">16S rRNA dimethyladenosine transferase</fullName>
    </alternativeName>
    <alternativeName>
        <fullName evidence="7">16S rRNA dimethylase</fullName>
    </alternativeName>
    <alternativeName>
        <fullName evidence="7">S-adenosylmethionine-6-N', N'-adenosyl(rRNA) dimethyltransferase</fullName>
    </alternativeName>
</protein>
<dbReference type="GeneID" id="66304355"/>
<dbReference type="NCBIfam" id="TIGR00755">
    <property type="entry name" value="ksgA"/>
    <property type="match status" value="1"/>
</dbReference>
<dbReference type="OrthoDB" id="9814755at2"/>
<feature type="binding site" evidence="7 8">
    <location>
        <position position="18"/>
    </location>
    <ligand>
        <name>S-adenosyl-L-methionine</name>
        <dbReference type="ChEBI" id="CHEBI:59789"/>
    </ligand>
</feature>
<keyword evidence="6 7" id="KW-0694">RNA-binding</keyword>
<evidence type="ECO:0000256" key="8">
    <source>
        <dbReference type="PROSITE-ProRule" id="PRU01026"/>
    </source>
</evidence>
<dbReference type="InterPro" id="IPR020596">
    <property type="entry name" value="rRNA_Ade_Mease_Trfase_CS"/>
</dbReference>
<reference evidence="10 11" key="1">
    <citation type="submission" date="2019-02" db="EMBL/GenBank/DDBJ databases">
        <authorList>
            <person name="Manzano-Marin A."/>
            <person name="Manzano-Marin A."/>
        </authorList>
    </citation>
    <scope>NUCLEOTIDE SEQUENCE [LARGE SCALE GENOMIC DNA]</scope>
    <source>
        <strain evidence="10 11">ErCicurvipes</strain>
    </source>
</reference>
<evidence type="ECO:0000313" key="11">
    <source>
        <dbReference type="Proteomes" id="UP000294441"/>
    </source>
</evidence>
<dbReference type="InterPro" id="IPR029063">
    <property type="entry name" value="SAM-dependent_MTases_sf"/>
</dbReference>
<evidence type="ECO:0000256" key="2">
    <source>
        <dbReference type="ARBA" id="ARBA00022552"/>
    </source>
</evidence>
<dbReference type="Pfam" id="PF00398">
    <property type="entry name" value="RrnaAD"/>
    <property type="match status" value="1"/>
</dbReference>
<proteinExistence type="inferred from homology"/>
<feature type="domain" description="Ribosomal RNA adenine methylase transferase N-terminal" evidence="9">
    <location>
        <begin position="25"/>
        <end position="198"/>
    </location>
</feature>
<dbReference type="GO" id="GO:0052908">
    <property type="term" value="F:16S rRNA (adenine(1518)-N(6)/adenine(1519)-N(6))-dimethyltransferase activity"/>
    <property type="evidence" value="ECO:0007669"/>
    <property type="project" value="UniProtKB-EC"/>
</dbReference>
<dbReference type="InterPro" id="IPR023165">
    <property type="entry name" value="rRNA_Ade_diMease-like_C"/>
</dbReference>
<name>A0A451D7C5_9GAMM</name>
<feature type="binding site" evidence="7 8">
    <location>
        <position position="66"/>
    </location>
    <ligand>
        <name>S-adenosyl-L-methionine</name>
        <dbReference type="ChEBI" id="CHEBI:59789"/>
    </ligand>
</feature>
<evidence type="ECO:0000256" key="6">
    <source>
        <dbReference type="ARBA" id="ARBA00022884"/>
    </source>
</evidence>
<keyword evidence="4 7" id="KW-0808">Transferase</keyword>
<evidence type="ECO:0000313" key="10">
    <source>
        <dbReference type="EMBL" id="VFP81750.1"/>
    </source>
</evidence>
<dbReference type="GO" id="GO:0005829">
    <property type="term" value="C:cytosol"/>
    <property type="evidence" value="ECO:0007669"/>
    <property type="project" value="TreeGrafter"/>
</dbReference>
<dbReference type="PROSITE" id="PS01131">
    <property type="entry name" value="RRNA_A_DIMETH"/>
    <property type="match status" value="1"/>
</dbReference>
<evidence type="ECO:0000259" key="9">
    <source>
        <dbReference type="SMART" id="SM00650"/>
    </source>
</evidence>
<dbReference type="SUPFAM" id="SSF53335">
    <property type="entry name" value="S-adenosyl-L-methionine-dependent methyltransferases"/>
    <property type="match status" value="1"/>
</dbReference>
<comment type="catalytic activity">
    <reaction evidence="7">
        <text>adenosine(1518)/adenosine(1519) in 16S rRNA + 4 S-adenosyl-L-methionine = N(6)-dimethyladenosine(1518)/N(6)-dimethyladenosine(1519) in 16S rRNA + 4 S-adenosyl-L-homocysteine + 4 H(+)</text>
        <dbReference type="Rhea" id="RHEA:19609"/>
        <dbReference type="Rhea" id="RHEA-COMP:10232"/>
        <dbReference type="Rhea" id="RHEA-COMP:10233"/>
        <dbReference type="ChEBI" id="CHEBI:15378"/>
        <dbReference type="ChEBI" id="CHEBI:57856"/>
        <dbReference type="ChEBI" id="CHEBI:59789"/>
        <dbReference type="ChEBI" id="CHEBI:74411"/>
        <dbReference type="ChEBI" id="CHEBI:74493"/>
        <dbReference type="EC" id="2.1.1.182"/>
    </reaction>
</comment>
<keyword evidence="2 7" id="KW-0698">rRNA processing</keyword>
<dbReference type="SMART" id="SM00650">
    <property type="entry name" value="rADc"/>
    <property type="match status" value="1"/>
</dbReference>
<dbReference type="Gene3D" id="1.10.8.100">
    <property type="entry name" value="Ribosomal RNA adenine dimethylase-like, domain 2"/>
    <property type="match status" value="1"/>
</dbReference>
<comment type="subcellular location">
    <subcellularLocation>
        <location evidence="7">Cytoplasm</location>
    </subcellularLocation>
</comment>
<dbReference type="InterPro" id="IPR011530">
    <property type="entry name" value="rRNA_adenine_dimethylase"/>
</dbReference>
<dbReference type="PANTHER" id="PTHR11727">
    <property type="entry name" value="DIMETHYLADENOSINE TRANSFERASE"/>
    <property type="match status" value="1"/>
</dbReference>
<evidence type="ECO:0000256" key="3">
    <source>
        <dbReference type="ARBA" id="ARBA00022603"/>
    </source>
</evidence>
<dbReference type="EMBL" id="LR217713">
    <property type="protein sequence ID" value="VFP81750.1"/>
    <property type="molecule type" value="Genomic_DNA"/>
</dbReference>
<gene>
    <name evidence="7 10" type="primary">rsmA</name>
    <name evidence="7" type="synonym">ksgA</name>
    <name evidence="10" type="ORF">ERCICURV3402_077</name>
</gene>
<dbReference type="Proteomes" id="UP000294441">
    <property type="component" value="Chromosome 1"/>
</dbReference>
<evidence type="ECO:0000256" key="5">
    <source>
        <dbReference type="ARBA" id="ARBA00022691"/>
    </source>
</evidence>
<dbReference type="InterPro" id="IPR020598">
    <property type="entry name" value="rRNA_Ade_methylase_Trfase_N"/>
</dbReference>
<keyword evidence="5 7" id="KW-0949">S-adenosyl-L-methionine</keyword>
<dbReference type="InterPro" id="IPR001737">
    <property type="entry name" value="KsgA/Erm"/>
</dbReference>
<feature type="binding site" evidence="7 8">
    <location>
        <position position="20"/>
    </location>
    <ligand>
        <name>S-adenosyl-L-methionine</name>
        <dbReference type="ChEBI" id="CHEBI:59789"/>
    </ligand>
</feature>
<feature type="binding site" evidence="7 8">
    <location>
        <position position="113"/>
    </location>
    <ligand>
        <name>S-adenosyl-L-methionine</name>
        <dbReference type="ChEBI" id="CHEBI:59789"/>
    </ligand>
</feature>
<organism evidence="10 11">
    <name type="scientific">Candidatus Erwinia haradaeae</name>
    <dbReference type="NCBI Taxonomy" id="1922217"/>
    <lineage>
        <taxon>Bacteria</taxon>
        <taxon>Pseudomonadati</taxon>
        <taxon>Pseudomonadota</taxon>
        <taxon>Gammaproteobacteria</taxon>
        <taxon>Enterobacterales</taxon>
        <taxon>Erwiniaceae</taxon>
        <taxon>Erwinia</taxon>
    </lineage>
</organism>
<dbReference type="Gene3D" id="3.40.50.150">
    <property type="entry name" value="Vaccinia Virus protein VP39"/>
    <property type="match status" value="1"/>
</dbReference>
<accession>A0A451D7C5</accession>
<dbReference type="EC" id="2.1.1.182" evidence="7"/>
<comment type="similarity">
    <text evidence="7">Belongs to the class I-like SAM-binding methyltransferase superfamily. rRNA adenine N(6)-methyltransferase family. RsmA subfamily.</text>
</comment>
<dbReference type="HAMAP" id="MF_00607">
    <property type="entry name" value="16SrRNA_methyltr_A"/>
    <property type="match status" value="1"/>
</dbReference>
<comment type="function">
    <text evidence="7">Specifically dimethylates two adjacent adenosines (A1518 and A1519) in the loop of a conserved hairpin near the 3'-end of 16S rRNA in the 30S particle. May play a critical role in biogenesis of 30S subunits.</text>
</comment>
<dbReference type="PANTHER" id="PTHR11727:SF7">
    <property type="entry name" value="DIMETHYLADENOSINE TRANSFERASE-RELATED"/>
    <property type="match status" value="1"/>
</dbReference>
<evidence type="ECO:0000256" key="1">
    <source>
        <dbReference type="ARBA" id="ARBA00022490"/>
    </source>
</evidence>
<keyword evidence="1 7" id="KW-0963">Cytoplasm</keyword>
<dbReference type="PROSITE" id="PS51689">
    <property type="entry name" value="SAM_RNA_A_N6_MT"/>
    <property type="match status" value="1"/>
</dbReference>